<name>A0ABP5DZX6_9ACTN</name>
<dbReference type="Pfam" id="PF00782">
    <property type="entry name" value="DSPc"/>
    <property type="match status" value="1"/>
</dbReference>
<dbReference type="InterPro" id="IPR000340">
    <property type="entry name" value="Dual-sp_phosphatase_cat-dom"/>
</dbReference>
<evidence type="ECO:0000313" key="3">
    <source>
        <dbReference type="EMBL" id="GAA1989299.1"/>
    </source>
</evidence>
<gene>
    <name evidence="3" type="ORF">GCM10009838_60300</name>
</gene>
<accession>A0ABP5DZX6</accession>
<keyword evidence="1" id="KW-0812">Transmembrane</keyword>
<sequence>MRTKNRSRGRGEHDDEPYEPWSEIVPGLWMGGHEYLDPDGVWTLAIVGDEFDAVYSLHSREGHGPADGVRHRVLEVPDDALTAGQIRAVEDFAAAVARDYAKGNRVLVRCRAGMNRSGLVVAAVLISGGLTAGDAIAMIRRRRAPGALNNEHFVSYLETGLDLAAQLTALGADD</sequence>
<keyword evidence="4" id="KW-1185">Reference proteome</keyword>
<dbReference type="InterPro" id="IPR029021">
    <property type="entry name" value="Prot-tyrosine_phosphatase-like"/>
</dbReference>
<dbReference type="CDD" id="cd14498">
    <property type="entry name" value="DSP"/>
    <property type="match status" value="1"/>
</dbReference>
<dbReference type="InterPro" id="IPR000387">
    <property type="entry name" value="Tyr_Pase_dom"/>
</dbReference>
<feature type="transmembrane region" description="Helical" evidence="1">
    <location>
        <begin position="119"/>
        <end position="139"/>
    </location>
</feature>
<dbReference type="PROSITE" id="PS50056">
    <property type="entry name" value="TYR_PHOSPHATASE_2"/>
    <property type="match status" value="1"/>
</dbReference>
<feature type="domain" description="Tyrosine specific protein phosphatases" evidence="2">
    <location>
        <begin position="90"/>
        <end position="154"/>
    </location>
</feature>
<proteinExistence type="predicted"/>
<protein>
    <submittedName>
        <fullName evidence="3">Dual specificity protein phosphatase family protein</fullName>
    </submittedName>
</protein>
<evidence type="ECO:0000256" key="1">
    <source>
        <dbReference type="SAM" id="Phobius"/>
    </source>
</evidence>
<evidence type="ECO:0000259" key="2">
    <source>
        <dbReference type="PROSITE" id="PS50056"/>
    </source>
</evidence>
<dbReference type="Gene3D" id="3.90.190.10">
    <property type="entry name" value="Protein tyrosine phosphatase superfamily"/>
    <property type="match status" value="1"/>
</dbReference>
<keyword evidence="1" id="KW-0472">Membrane</keyword>
<reference evidence="4" key="1">
    <citation type="journal article" date="2019" name="Int. J. Syst. Evol. Microbiol.">
        <title>The Global Catalogue of Microorganisms (GCM) 10K type strain sequencing project: providing services to taxonomists for standard genome sequencing and annotation.</title>
        <authorList>
            <consortium name="The Broad Institute Genomics Platform"/>
            <consortium name="The Broad Institute Genome Sequencing Center for Infectious Disease"/>
            <person name="Wu L."/>
            <person name="Ma J."/>
        </authorList>
    </citation>
    <scope>NUCLEOTIDE SEQUENCE [LARGE SCALE GENOMIC DNA]</scope>
    <source>
        <strain evidence="4">JCM 16013</strain>
    </source>
</reference>
<dbReference type="RefSeq" id="WP_344660532.1">
    <property type="nucleotide sequence ID" value="NZ_BAAAQM010000041.1"/>
</dbReference>
<dbReference type="EMBL" id="BAAAQM010000041">
    <property type="protein sequence ID" value="GAA1989299.1"/>
    <property type="molecule type" value="Genomic_DNA"/>
</dbReference>
<keyword evidence="1" id="KW-1133">Transmembrane helix</keyword>
<organism evidence="3 4">
    <name type="scientific">Catenulispora subtropica</name>
    <dbReference type="NCBI Taxonomy" id="450798"/>
    <lineage>
        <taxon>Bacteria</taxon>
        <taxon>Bacillati</taxon>
        <taxon>Actinomycetota</taxon>
        <taxon>Actinomycetes</taxon>
        <taxon>Catenulisporales</taxon>
        <taxon>Catenulisporaceae</taxon>
        <taxon>Catenulispora</taxon>
    </lineage>
</organism>
<dbReference type="SUPFAM" id="SSF52799">
    <property type="entry name" value="(Phosphotyrosine protein) phosphatases II"/>
    <property type="match status" value="1"/>
</dbReference>
<comment type="caution">
    <text evidence="3">The sequence shown here is derived from an EMBL/GenBank/DDBJ whole genome shotgun (WGS) entry which is preliminary data.</text>
</comment>
<evidence type="ECO:0000313" key="4">
    <source>
        <dbReference type="Proteomes" id="UP001499854"/>
    </source>
</evidence>
<dbReference type="Proteomes" id="UP001499854">
    <property type="component" value="Unassembled WGS sequence"/>
</dbReference>